<dbReference type="Pfam" id="PF13365">
    <property type="entry name" value="Trypsin_2"/>
    <property type="match status" value="1"/>
</dbReference>
<evidence type="ECO:0000313" key="3">
    <source>
        <dbReference type="EMBL" id="RLM65957.1"/>
    </source>
</evidence>
<evidence type="ECO:0000313" key="4">
    <source>
        <dbReference type="Proteomes" id="UP000275267"/>
    </source>
</evidence>
<keyword evidence="4" id="KW-1185">Reference proteome</keyword>
<dbReference type="InterPro" id="IPR041489">
    <property type="entry name" value="PDZ_6"/>
</dbReference>
<evidence type="ECO:0000256" key="1">
    <source>
        <dbReference type="SAM" id="MobiDB-lite"/>
    </source>
</evidence>
<sequence>MAARRGSPGSLTDALETKESGEQGPVPNKRTKIEAAAAELVGGSTTTGSEGKQQGKTAAAAAAAAADGSTCLTCCTYYQHHVASSSLSVNPHVWQAEEDVQASYPRGNLPTLVNPKDPDTAESVASSRDKALVRDAARSTVSVTSIALNGKVTYRGTGIFIGWKETKKCARVLTSSEIVHGLNPNNKLHICLPNRSILEGQLLFFNKHYDIALLEISSDSDLPLQLPTFGCNPNYGQDVFILARGEESNLMARHGRILWSEDPEYLNRNHLMLLSCEPPEYVTGGPVIDHEGSVIGMTFDNGGPHANIFAISTILTCIEMWMKFSRIARPIHGLSLRTVELLEVSLQEVRSLYHNINNGYIVDEVSIGSTAEKLGIRNGDVIVSLDGLCVQTLPQLEDYLLSLGWDFLQGSTDSSSTVDLKLEVYDLLERGTRSITLPAELCDASE</sequence>
<proteinExistence type="predicted"/>
<dbReference type="Gene3D" id="2.40.10.120">
    <property type="match status" value="1"/>
</dbReference>
<protein>
    <recommendedName>
        <fullName evidence="2">PDZ domain-containing protein</fullName>
    </recommendedName>
</protein>
<dbReference type="InterPro" id="IPR036034">
    <property type="entry name" value="PDZ_sf"/>
</dbReference>
<dbReference type="AlphaFoldDB" id="A0A3L6PWH6"/>
<dbReference type="STRING" id="4540.A0A3L6PWH6"/>
<comment type="caution">
    <text evidence="3">The sequence shown here is derived from an EMBL/GenBank/DDBJ whole genome shotgun (WGS) entry which is preliminary data.</text>
</comment>
<dbReference type="InterPro" id="IPR009003">
    <property type="entry name" value="Peptidase_S1_PA"/>
</dbReference>
<dbReference type="OrthoDB" id="648161at2759"/>
<dbReference type="EMBL" id="PQIB02000015">
    <property type="protein sequence ID" value="RLM65957.1"/>
    <property type="molecule type" value="Genomic_DNA"/>
</dbReference>
<name>A0A3L6PWH6_PANMI</name>
<dbReference type="PANTHER" id="PTHR47389:SF5">
    <property type="entry name" value="OS09G0436700 PROTEIN"/>
    <property type="match status" value="1"/>
</dbReference>
<accession>A0A3L6PWH6</accession>
<dbReference type="Gene3D" id="2.30.42.10">
    <property type="match status" value="1"/>
</dbReference>
<gene>
    <name evidence="3" type="ORF">C2845_PM16G22980</name>
</gene>
<dbReference type="Proteomes" id="UP000275267">
    <property type="component" value="Unassembled WGS sequence"/>
</dbReference>
<evidence type="ECO:0000259" key="2">
    <source>
        <dbReference type="Pfam" id="PF17820"/>
    </source>
</evidence>
<feature type="domain" description="PDZ" evidence="2">
    <location>
        <begin position="361"/>
        <end position="401"/>
    </location>
</feature>
<organism evidence="3 4">
    <name type="scientific">Panicum miliaceum</name>
    <name type="common">Proso millet</name>
    <name type="synonym">Broomcorn millet</name>
    <dbReference type="NCBI Taxonomy" id="4540"/>
    <lineage>
        <taxon>Eukaryota</taxon>
        <taxon>Viridiplantae</taxon>
        <taxon>Streptophyta</taxon>
        <taxon>Embryophyta</taxon>
        <taxon>Tracheophyta</taxon>
        <taxon>Spermatophyta</taxon>
        <taxon>Magnoliopsida</taxon>
        <taxon>Liliopsida</taxon>
        <taxon>Poales</taxon>
        <taxon>Poaceae</taxon>
        <taxon>PACMAD clade</taxon>
        <taxon>Panicoideae</taxon>
        <taxon>Panicodae</taxon>
        <taxon>Paniceae</taxon>
        <taxon>Panicinae</taxon>
        <taxon>Panicum</taxon>
        <taxon>Panicum sect. Panicum</taxon>
    </lineage>
</organism>
<dbReference type="SUPFAM" id="SSF50494">
    <property type="entry name" value="Trypsin-like serine proteases"/>
    <property type="match status" value="1"/>
</dbReference>
<dbReference type="Pfam" id="PF17820">
    <property type="entry name" value="PDZ_6"/>
    <property type="match status" value="1"/>
</dbReference>
<reference evidence="4" key="1">
    <citation type="journal article" date="2019" name="Nat. Commun.">
        <title>The genome of broomcorn millet.</title>
        <authorList>
            <person name="Zou C."/>
            <person name="Miki D."/>
            <person name="Li D."/>
            <person name="Tang Q."/>
            <person name="Xiao L."/>
            <person name="Rajput S."/>
            <person name="Deng P."/>
            <person name="Jia W."/>
            <person name="Huang R."/>
            <person name="Zhang M."/>
            <person name="Sun Y."/>
            <person name="Hu J."/>
            <person name="Fu X."/>
            <person name="Schnable P.S."/>
            <person name="Li F."/>
            <person name="Zhang H."/>
            <person name="Feng B."/>
            <person name="Zhu X."/>
            <person name="Liu R."/>
            <person name="Schnable J.C."/>
            <person name="Zhu J.-K."/>
            <person name="Zhang H."/>
        </authorList>
    </citation>
    <scope>NUCLEOTIDE SEQUENCE [LARGE SCALE GENOMIC DNA]</scope>
</reference>
<feature type="region of interest" description="Disordered" evidence="1">
    <location>
        <begin position="1"/>
        <end position="31"/>
    </location>
</feature>
<dbReference type="PANTHER" id="PTHR47389">
    <property type="entry name" value="OS09G0436400 PROTEIN"/>
    <property type="match status" value="1"/>
</dbReference>
<dbReference type="SUPFAM" id="SSF50156">
    <property type="entry name" value="PDZ domain-like"/>
    <property type="match status" value="1"/>
</dbReference>